<evidence type="ECO:0000313" key="5">
    <source>
        <dbReference type="WBParaSite" id="BXY_1090100.1"/>
    </source>
</evidence>
<reference evidence="2" key="2">
    <citation type="submission" date="2020-09" db="EMBL/GenBank/DDBJ databases">
        <authorList>
            <person name="Kikuchi T."/>
        </authorList>
    </citation>
    <scope>NUCLEOTIDE SEQUENCE</scope>
    <source>
        <strain evidence="2">Ka4C1</strain>
    </source>
</reference>
<evidence type="ECO:0000256" key="1">
    <source>
        <dbReference type="SAM" id="MobiDB-lite"/>
    </source>
</evidence>
<evidence type="ECO:0000313" key="2">
    <source>
        <dbReference type="EMBL" id="CAD5213726.1"/>
    </source>
</evidence>
<dbReference type="InterPro" id="IPR036086">
    <property type="entry name" value="ParB/Sulfiredoxin_sf"/>
</dbReference>
<evidence type="ECO:0000313" key="4">
    <source>
        <dbReference type="Proteomes" id="UP000659654"/>
    </source>
</evidence>
<dbReference type="Proteomes" id="UP000582659">
    <property type="component" value="Unassembled WGS sequence"/>
</dbReference>
<evidence type="ECO:0000313" key="3">
    <source>
        <dbReference type="Proteomes" id="UP000095284"/>
    </source>
</evidence>
<accession>A0A1I7SCZ7</accession>
<proteinExistence type="predicted"/>
<keyword evidence="4" id="KW-1185">Reference proteome</keyword>
<dbReference type="EMBL" id="CAJFCV020000002">
    <property type="protein sequence ID" value="CAG9093189.1"/>
    <property type="molecule type" value="Genomic_DNA"/>
</dbReference>
<dbReference type="Proteomes" id="UP000095284">
    <property type="component" value="Unplaced"/>
</dbReference>
<feature type="region of interest" description="Disordered" evidence="1">
    <location>
        <begin position="1"/>
        <end position="49"/>
    </location>
</feature>
<dbReference type="SUPFAM" id="SSF110849">
    <property type="entry name" value="ParB/Sulfiredoxin"/>
    <property type="match status" value="1"/>
</dbReference>
<dbReference type="Proteomes" id="UP000659654">
    <property type="component" value="Unassembled WGS sequence"/>
</dbReference>
<name>A0A1I7SCZ7_BURXY</name>
<dbReference type="WBParaSite" id="BXY_1090100.1">
    <property type="protein sequence ID" value="BXY_1090100.1"/>
    <property type="gene ID" value="BXY_1090100"/>
</dbReference>
<dbReference type="EMBL" id="CAJFDI010000002">
    <property type="protein sequence ID" value="CAD5213726.1"/>
    <property type="molecule type" value="Genomic_DNA"/>
</dbReference>
<dbReference type="AlphaFoldDB" id="A0A1I7SCZ7"/>
<feature type="compositionally biased region" description="Low complexity" evidence="1">
    <location>
        <begin position="21"/>
        <end position="33"/>
    </location>
</feature>
<reference evidence="5" key="1">
    <citation type="submission" date="2016-11" db="UniProtKB">
        <authorList>
            <consortium name="WormBaseParasite"/>
        </authorList>
    </citation>
    <scope>IDENTIFICATION</scope>
</reference>
<protein>
    <submittedName>
        <fullName evidence="2">(pine wood nematode) hypothetical protein</fullName>
    </submittedName>
</protein>
<gene>
    <name evidence="2" type="ORF">BXYJ_LOCUS3174</name>
</gene>
<feature type="compositionally biased region" description="Polar residues" evidence="1">
    <location>
        <begin position="11"/>
        <end position="20"/>
    </location>
</feature>
<sequence>MDSPETPPSSRPRQVNVSNDSQISENSSGSRSSSQRRRSLRAPSKIRPTKYIRQDPGNFRIHPNLHSIVREAHAMLNQLDPESVSAFAVNVNKEHINYAFLNKLKDLQDKGEVTLQKQTVVVYSDGSEGEERYEVLDGNHRILALQEWFLRKYGPDNLDKLNHHIISAIIVRQVCSPETRCLIGWKAHVGTSCHVQARRNVKKNAGLDSLF</sequence>
<organism evidence="3 5">
    <name type="scientific">Bursaphelenchus xylophilus</name>
    <name type="common">Pinewood nematode worm</name>
    <name type="synonym">Aphelenchoides xylophilus</name>
    <dbReference type="NCBI Taxonomy" id="6326"/>
    <lineage>
        <taxon>Eukaryota</taxon>
        <taxon>Metazoa</taxon>
        <taxon>Ecdysozoa</taxon>
        <taxon>Nematoda</taxon>
        <taxon>Chromadorea</taxon>
        <taxon>Rhabditida</taxon>
        <taxon>Tylenchina</taxon>
        <taxon>Tylenchomorpha</taxon>
        <taxon>Aphelenchoidea</taxon>
        <taxon>Aphelenchoididae</taxon>
        <taxon>Bursaphelenchus</taxon>
    </lineage>
</organism>
<feature type="compositionally biased region" description="Pro residues" evidence="1">
    <location>
        <begin position="1"/>
        <end position="10"/>
    </location>
</feature>